<dbReference type="PANTHER" id="PTHR45617">
    <property type="entry name" value="LEUCINE RICH REPEAT FAMILY PROTEIN"/>
    <property type="match status" value="1"/>
</dbReference>
<feature type="compositionally biased region" description="Basic and acidic residues" evidence="4">
    <location>
        <begin position="611"/>
        <end position="620"/>
    </location>
</feature>
<dbReference type="InterPro" id="IPR001611">
    <property type="entry name" value="Leu-rich_rpt"/>
</dbReference>
<feature type="zinc finger region" description="C3H1-type" evidence="3">
    <location>
        <begin position="636"/>
        <end position="663"/>
    </location>
</feature>
<gene>
    <name evidence="6" type="ORF">PFL1_05071</name>
</gene>
<dbReference type="KEGG" id="pfp:PFL1_05071"/>
<keyword evidence="3" id="KW-0862">Zinc</keyword>
<evidence type="ECO:0000256" key="4">
    <source>
        <dbReference type="SAM" id="MobiDB-lite"/>
    </source>
</evidence>
<sequence length="1331" mass="138805">MSAAVKAALAARRAANRSRSTSPSKPAQSSDQEPNHLGSPANQLDSAFISPFGSPKPRGRALGTSTANSGADAASADAGDVIQKPIEDIVRSSVDNGRANLASRSPALTEVPHLLLTLLSDEPPTWFQQIPDDERGPWYAREELRTLQLANNDIQHVSPRISEFPLLSRLELQNNRIASIPDSFFHLTALTTVSLANNGLTAVPTCLLAIDTLVTLNLARNKISKLWDDASVLHARGEREQWDRDQARADDSVWSGLSGGNKGKAVKPLAGAREAPMHGLKSLDLSKNKLDNAALGIPDLSRRKHAAASAGGAASSPVRLPPSLKKLDLGHNALRGPISILAFAGLSQLEDLSLRGSGIGDDVFLAQNDESAAATQAFTALTTLDLGGCELDDLNRLEELFSSKPTKPAESALIADTVVQPGDREAEEDLRVASTGVAAHQLVRVANRQSPSDLDRMVKNNDGAVLCLLLDGNPLREEALKQKRGIRASASPVKRANPSAPPNDATAALQAQDPAIAAVSRTSSPAMPSMPGTPSRGVADGADAGTSAEPDAGPGAGGENILHQFLRGRSTPRRVPDGINKTGLSDWDGEASPVRPSRGSKDRGTSQQRSNSDEAADKDPGSALATAKLSTKKKEALGQVPCKFFRSNGCSAGSSCPFAHTLPGDGQQKATCQWFLKGSCRFGHKCALAHVLPGQPMSMDRKNKRAAQHGQPLPQAPTQTVQPTSASSGSQQASNRAQQNGLAQHPIPSQLQTSRQQMSDPQQPHSQFSQQQPTSSPSYLQQQHHTPQPPGQRQSYQQQPTMLSDAARQQVHSFSGRDHELPFGLPDDLQAVSPPPNSATRSLLDTLNGPTAERSKEALVTPQHRANLLSELNNAGSLSSSQRPLAVPGTTASSSFGAAHPGHGGLSLGSPPAARAFGTSPFSHPGGHGLFFSGSQDSEGGAGPFARTGRDAMFGARSMGRIDDAGTKAKWWSSLGGAGPKEEEDDDVDNDGTGAEDFLPSSLSDLLTPAELERRRRNSQMSTSLGAGAREGRVMPQSLPAQAGVVLGSSFNEAGLGYGRRAIGAERGPRDPARTGNISTGFLQRSQGDVDDVHGPRPPGERRFSSGLDGIALNEGAVASSPGRAALHAPGQSLPQGLAAGLSRLHLAAGRTPDQGNLGVGSGSNIGHLSANAAGSASQHAQPGNPRNLGAHLNGDYELGPTAPSSVLPHRSPLGMAIGSGSGRLSGAFGSPGTIGSGAHFSPSSFGAQRRTFGGEPASMESDSAKHQHAVGAGSGVSVAIGTGAGPGRPHQHPGMQRLRPSSSSITPHSPLTLPEFTHEEVEEEAIFELE</sequence>
<feature type="compositionally biased region" description="Polar residues" evidence="4">
    <location>
        <begin position="716"/>
        <end position="758"/>
    </location>
</feature>
<dbReference type="InterPro" id="IPR003591">
    <property type="entry name" value="Leu-rich_rpt_typical-subtyp"/>
</dbReference>
<accession>A0A061H4M4</accession>
<feature type="region of interest" description="Disordered" evidence="4">
    <location>
        <begin position="1228"/>
        <end position="1324"/>
    </location>
</feature>
<feature type="compositionally biased region" description="Low complexity" evidence="4">
    <location>
        <begin position="1270"/>
        <end position="1282"/>
    </location>
</feature>
<keyword evidence="1" id="KW-0433">Leucine-rich repeat</keyword>
<feature type="region of interest" description="Disordered" evidence="4">
    <location>
        <begin position="971"/>
        <end position="1033"/>
    </location>
</feature>
<feature type="region of interest" description="Disordered" evidence="4">
    <location>
        <begin position="697"/>
        <end position="845"/>
    </location>
</feature>
<dbReference type="GO" id="GO:0008270">
    <property type="term" value="F:zinc ion binding"/>
    <property type="evidence" value="ECO:0007669"/>
    <property type="project" value="UniProtKB-KW"/>
</dbReference>
<keyword evidence="3" id="KW-0863">Zinc-finger</keyword>
<evidence type="ECO:0000259" key="5">
    <source>
        <dbReference type="PROSITE" id="PS50103"/>
    </source>
</evidence>
<evidence type="ECO:0000256" key="1">
    <source>
        <dbReference type="ARBA" id="ARBA00022614"/>
    </source>
</evidence>
<feature type="compositionally biased region" description="Polar residues" evidence="4">
    <location>
        <begin position="23"/>
        <end position="32"/>
    </location>
</feature>
<dbReference type="PROSITE" id="PS51450">
    <property type="entry name" value="LRR"/>
    <property type="match status" value="1"/>
</dbReference>
<feature type="region of interest" description="Disordered" evidence="4">
    <location>
        <begin position="1170"/>
        <end position="1210"/>
    </location>
</feature>
<name>A0A061H4M4_9BASI</name>
<feature type="region of interest" description="Disordered" evidence="4">
    <location>
        <begin position="875"/>
        <end position="949"/>
    </location>
</feature>
<feature type="compositionally biased region" description="Polar residues" evidence="4">
    <location>
        <begin position="1300"/>
        <end position="1310"/>
    </location>
</feature>
<feature type="compositionally biased region" description="Low complexity" evidence="4">
    <location>
        <begin position="504"/>
        <end position="518"/>
    </location>
</feature>
<feature type="compositionally biased region" description="Low complexity" evidence="4">
    <location>
        <begin position="759"/>
        <end position="800"/>
    </location>
</feature>
<proteinExistence type="predicted"/>
<evidence type="ECO:0000313" key="7">
    <source>
        <dbReference type="Proteomes" id="UP000053664"/>
    </source>
</evidence>
<feature type="compositionally biased region" description="Low complexity" evidence="4">
    <location>
        <begin position="63"/>
        <end position="76"/>
    </location>
</feature>
<dbReference type="InterPro" id="IPR032675">
    <property type="entry name" value="LRR_dom_sf"/>
</dbReference>
<reference evidence="6 7" key="1">
    <citation type="journal article" date="2013" name="Plant Cell">
        <title>The transition from a phytopathogenic smut ancestor to an anamorphic biocontrol agent deciphered by comparative whole-genome analysis.</title>
        <authorList>
            <person name="Lefebvre F."/>
            <person name="Joly D.L."/>
            <person name="Labbe C."/>
            <person name="Teichmann B."/>
            <person name="Linning R."/>
            <person name="Belzile F."/>
            <person name="Bakkeren G."/>
            <person name="Belanger R.R."/>
        </authorList>
    </citation>
    <scope>NUCLEOTIDE SEQUENCE [LARGE SCALE GENOMIC DNA]</scope>
    <source>
        <strain evidence="6 7">PF-1</strain>
    </source>
</reference>
<feature type="compositionally biased region" description="Basic and acidic residues" evidence="4">
    <location>
        <begin position="1063"/>
        <end position="1073"/>
    </location>
</feature>
<keyword evidence="3" id="KW-0479">Metal-binding</keyword>
<dbReference type="Proteomes" id="UP000053664">
    <property type="component" value="Unassembled WGS sequence"/>
</dbReference>
<dbReference type="HOGENOM" id="CLU_262149_0_0_1"/>
<dbReference type="Gene3D" id="3.80.10.10">
    <property type="entry name" value="Ribonuclease Inhibitor"/>
    <property type="match status" value="2"/>
</dbReference>
<feature type="domain" description="C3H1-type" evidence="5">
    <location>
        <begin position="666"/>
        <end position="693"/>
    </location>
</feature>
<evidence type="ECO:0000256" key="3">
    <source>
        <dbReference type="PROSITE-ProRule" id="PRU00723"/>
    </source>
</evidence>
<dbReference type="Pfam" id="PF13855">
    <property type="entry name" value="LRR_8"/>
    <property type="match status" value="1"/>
</dbReference>
<evidence type="ECO:0000313" key="6">
    <source>
        <dbReference type="EMBL" id="EPQ27533.1"/>
    </source>
</evidence>
<dbReference type="EMBL" id="KE361639">
    <property type="protein sequence ID" value="EPQ27533.1"/>
    <property type="molecule type" value="Genomic_DNA"/>
</dbReference>
<dbReference type="SMART" id="SM00369">
    <property type="entry name" value="LRR_TYP"/>
    <property type="match status" value="5"/>
</dbReference>
<feature type="compositionally biased region" description="Polar residues" evidence="4">
    <location>
        <begin position="1170"/>
        <end position="1182"/>
    </location>
</feature>
<dbReference type="SUPFAM" id="SSF52047">
    <property type="entry name" value="RNI-like"/>
    <property type="match status" value="1"/>
</dbReference>
<dbReference type="InterPro" id="IPR000571">
    <property type="entry name" value="Znf_CCCH"/>
</dbReference>
<feature type="zinc finger region" description="C3H1-type" evidence="3">
    <location>
        <begin position="666"/>
        <end position="693"/>
    </location>
</feature>
<feature type="compositionally biased region" description="Polar residues" evidence="4">
    <location>
        <begin position="1076"/>
        <end position="1087"/>
    </location>
</feature>
<evidence type="ECO:0000256" key="2">
    <source>
        <dbReference type="ARBA" id="ARBA00022737"/>
    </source>
</evidence>
<feature type="compositionally biased region" description="Basic and acidic residues" evidence="4">
    <location>
        <begin position="1091"/>
        <end position="1104"/>
    </location>
</feature>
<keyword evidence="2" id="KW-0677">Repeat</keyword>
<feature type="domain" description="C3H1-type" evidence="5">
    <location>
        <begin position="636"/>
        <end position="663"/>
    </location>
</feature>
<dbReference type="RefSeq" id="XP_007880791.1">
    <property type="nucleotide sequence ID" value="XM_007882600.1"/>
</dbReference>
<dbReference type="GeneID" id="19319170"/>
<dbReference type="PROSITE" id="PS50103">
    <property type="entry name" value="ZF_C3H1"/>
    <property type="match status" value="2"/>
</dbReference>
<dbReference type="SMART" id="SM00356">
    <property type="entry name" value="ZnF_C3H1"/>
    <property type="match status" value="2"/>
</dbReference>
<dbReference type="OrthoDB" id="411372at2759"/>
<organism evidence="6 7">
    <name type="scientific">Pseudozyma flocculosa PF-1</name>
    <dbReference type="NCBI Taxonomy" id="1277687"/>
    <lineage>
        <taxon>Eukaryota</taxon>
        <taxon>Fungi</taxon>
        <taxon>Dikarya</taxon>
        <taxon>Basidiomycota</taxon>
        <taxon>Ustilaginomycotina</taxon>
        <taxon>Ustilaginomycetes</taxon>
        <taxon>Ustilaginales</taxon>
        <taxon>Ustilaginaceae</taxon>
        <taxon>Pseudozyma</taxon>
    </lineage>
</organism>
<dbReference type="Gene3D" id="4.10.1000.10">
    <property type="entry name" value="Zinc finger, CCCH-type"/>
    <property type="match status" value="1"/>
</dbReference>
<protein>
    <recommendedName>
        <fullName evidence="5">C3H1-type domain-containing protein</fullName>
    </recommendedName>
</protein>
<feature type="compositionally biased region" description="Low complexity" evidence="4">
    <location>
        <begin position="1"/>
        <end position="22"/>
    </location>
</feature>
<feature type="region of interest" description="Disordered" evidence="4">
    <location>
        <begin position="484"/>
        <end position="622"/>
    </location>
</feature>
<feature type="region of interest" description="Disordered" evidence="4">
    <location>
        <begin position="1"/>
        <end position="76"/>
    </location>
</feature>
<feature type="region of interest" description="Disordered" evidence="4">
    <location>
        <begin position="1063"/>
        <end position="1107"/>
    </location>
</feature>
<dbReference type="eggNOG" id="KOG1039">
    <property type="taxonomic scope" value="Eukaryota"/>
</dbReference>